<dbReference type="Pfam" id="PF21117">
    <property type="entry name" value="MRB1590_C"/>
    <property type="match status" value="1"/>
</dbReference>
<evidence type="ECO:0000313" key="4">
    <source>
        <dbReference type="EMBL" id="WOT01399.1"/>
    </source>
</evidence>
<sequence>MADLFERLSRLDGKGYGAYKSLSGCHELHMDRGAAGGERAGKHGNGPLSLVIDHVQADPYAPPSKMHVELPNPFPQLSTIPVCDQLARRVAEAFSGNRDLVIDAPGQEVLPTAACVEREGTLHLRFAVHLPARGRRIMGRRAAHLICDDLPAALEEALAGFDPTAAAELFDHQEGIRRHLGDYVAFVADGAILPRLSGTSPLPLKGATPFAAPETLQADICGVTGMGVPAGVTVIVGGGFHGKSTLLNALSLGVYNHRAGDGREFAITNPTALHIRAEDGRAVTDVDISEFISDLPTGADTARFSTANASGSTSQAASLMEAVEAGAKVLLIDEDTSATNFMIRDSRMRQLITAEPITPLVDRVRALWRDLGVSTVIVAGGSSAFLDVADTVIAMEDYLPRDVTREAKELAEPAPEQPPFTPSAPRRVERLAVDYGKRRKSPQAKGRAMIRHGRGDVDISAVEQVVSASQAAGIARAIGWVEEHADGRTPLAELSRAAAAAVLRGTRHPGAVVQPRALEIACAVNRHRGLTIAE</sequence>
<dbReference type="InterPro" id="IPR027417">
    <property type="entry name" value="P-loop_NTPase"/>
</dbReference>
<dbReference type="InterPro" id="IPR019195">
    <property type="entry name" value="ABC_ATPase_put"/>
</dbReference>
<feature type="domain" description="ATPase of the ABC class C-terminal" evidence="1">
    <location>
        <begin position="166"/>
        <end position="417"/>
    </location>
</feature>
<evidence type="ECO:0000259" key="1">
    <source>
        <dbReference type="Pfam" id="PF09818"/>
    </source>
</evidence>
<evidence type="ECO:0000259" key="2">
    <source>
        <dbReference type="Pfam" id="PF20446"/>
    </source>
</evidence>
<gene>
    <name evidence="4" type="ORF">CYJ47_08955</name>
</gene>
<dbReference type="Pfam" id="PF20446">
    <property type="entry name" value="ABC_N"/>
    <property type="match status" value="1"/>
</dbReference>
<reference evidence="4" key="2">
    <citation type="submission" date="2023-10" db="EMBL/GenBank/DDBJ databases">
        <authorList>
            <person name="Choi B."/>
        </authorList>
    </citation>
    <scope>NUCLEOTIDE SEQUENCE</scope>
    <source>
        <strain evidence="4">UMB0763</strain>
    </source>
</reference>
<proteinExistence type="predicted"/>
<dbReference type="AlphaFoldDB" id="A0AAF1BRN6"/>
<dbReference type="InterPro" id="IPR049069">
    <property type="entry name" value="MRB1590-like_C"/>
</dbReference>
<dbReference type="InterPro" id="IPR046833">
    <property type="entry name" value="ABC_N"/>
</dbReference>
<accession>A0AAF1BRN6</accession>
<name>A0AAF1BRN6_9CORY</name>
<evidence type="ECO:0000313" key="5">
    <source>
        <dbReference type="Proteomes" id="UP000234560"/>
    </source>
</evidence>
<dbReference type="InterPro" id="IPR046834">
    <property type="entry name" value="ABC_ATPase_C"/>
</dbReference>
<feature type="domain" description="ATPase of the ABC class N-terminal" evidence="2">
    <location>
        <begin position="1"/>
        <end position="158"/>
    </location>
</feature>
<dbReference type="Proteomes" id="UP000234560">
    <property type="component" value="Chromosome"/>
</dbReference>
<dbReference type="Gene3D" id="3.40.50.300">
    <property type="entry name" value="P-loop containing nucleotide triphosphate hydrolases"/>
    <property type="match status" value="1"/>
</dbReference>
<reference evidence="4" key="1">
    <citation type="submission" date="2017-12" db="EMBL/GenBank/DDBJ databases">
        <authorList>
            <person name="Thomas-White K."/>
            <person name="Wolfe A.J."/>
        </authorList>
    </citation>
    <scope>NUCLEOTIDE SEQUENCE</scope>
    <source>
        <strain evidence="4">UMB0763</strain>
    </source>
</reference>
<dbReference type="SUPFAM" id="SSF52540">
    <property type="entry name" value="P-loop containing nucleoside triphosphate hydrolases"/>
    <property type="match status" value="1"/>
</dbReference>
<protein>
    <submittedName>
        <fullName evidence="4">ABC-ATPase domain-containing protein</fullName>
    </submittedName>
</protein>
<dbReference type="EMBL" id="CP136958">
    <property type="protein sequence ID" value="WOT01399.1"/>
    <property type="molecule type" value="Genomic_DNA"/>
</dbReference>
<organism evidence="4 5">
    <name type="scientific">Corynebacterium pyruviciproducens</name>
    <dbReference type="NCBI Taxonomy" id="598660"/>
    <lineage>
        <taxon>Bacteria</taxon>
        <taxon>Bacillati</taxon>
        <taxon>Actinomycetota</taxon>
        <taxon>Actinomycetes</taxon>
        <taxon>Mycobacteriales</taxon>
        <taxon>Corynebacteriaceae</taxon>
        <taxon>Corynebacterium</taxon>
    </lineage>
</organism>
<dbReference type="PANTHER" id="PTHR38149">
    <property type="entry name" value="ATPASE"/>
    <property type="match status" value="1"/>
</dbReference>
<dbReference type="KEGG" id="cpyr:CYJ47_08955"/>
<feature type="domain" description="MRB1590-like C-terminal" evidence="3">
    <location>
        <begin position="443"/>
        <end position="532"/>
    </location>
</feature>
<dbReference type="Pfam" id="PF09818">
    <property type="entry name" value="ABC_ATPase"/>
    <property type="match status" value="1"/>
</dbReference>
<dbReference type="RefSeq" id="WP_101677901.1">
    <property type="nucleotide sequence ID" value="NZ_CP136958.1"/>
</dbReference>
<evidence type="ECO:0000259" key="3">
    <source>
        <dbReference type="Pfam" id="PF21117"/>
    </source>
</evidence>
<dbReference type="PANTHER" id="PTHR38149:SF1">
    <property type="entry name" value="ATPASE"/>
    <property type="match status" value="1"/>
</dbReference>